<dbReference type="GO" id="GO:0015833">
    <property type="term" value="P:peptide transport"/>
    <property type="evidence" value="ECO:0007669"/>
    <property type="project" value="InterPro"/>
</dbReference>
<dbReference type="InterPro" id="IPR013563">
    <property type="entry name" value="Oligopep_ABC_C"/>
</dbReference>
<proteinExistence type="inferred from homology"/>
<comment type="similarity">
    <text evidence="1">Belongs to the ABC transporter superfamily.</text>
</comment>
<dbReference type="InterPro" id="IPR003593">
    <property type="entry name" value="AAA+_ATPase"/>
</dbReference>
<dbReference type="GO" id="GO:0005524">
    <property type="term" value="F:ATP binding"/>
    <property type="evidence" value="ECO:0007669"/>
    <property type="project" value="UniProtKB-KW"/>
</dbReference>
<keyword evidence="3" id="KW-0547">Nucleotide-binding</keyword>
<dbReference type="GO" id="GO:0055085">
    <property type="term" value="P:transmembrane transport"/>
    <property type="evidence" value="ECO:0007669"/>
    <property type="project" value="UniProtKB-ARBA"/>
</dbReference>
<dbReference type="InterPro" id="IPR027417">
    <property type="entry name" value="P-loop_NTPase"/>
</dbReference>
<evidence type="ECO:0000256" key="4">
    <source>
        <dbReference type="ARBA" id="ARBA00022840"/>
    </source>
</evidence>
<dbReference type="GO" id="GO:0016887">
    <property type="term" value="F:ATP hydrolysis activity"/>
    <property type="evidence" value="ECO:0007669"/>
    <property type="project" value="InterPro"/>
</dbReference>
<dbReference type="Pfam" id="PF08352">
    <property type="entry name" value="oligo_HPY"/>
    <property type="match status" value="1"/>
</dbReference>
<dbReference type="PROSITE" id="PS00211">
    <property type="entry name" value="ABC_TRANSPORTER_1"/>
    <property type="match status" value="1"/>
</dbReference>
<reference evidence="8" key="1">
    <citation type="submission" date="2016-10" db="EMBL/GenBank/DDBJ databases">
        <authorList>
            <person name="Varghese N."/>
            <person name="Submissions S."/>
        </authorList>
    </citation>
    <scope>NUCLEOTIDE SEQUENCE [LARGE SCALE GENOMIC DNA]</scope>
    <source>
        <strain evidence="8">CGMCC 4.3147</strain>
    </source>
</reference>
<dbReference type="InterPro" id="IPR050319">
    <property type="entry name" value="ABC_transp_ATP-bind"/>
</dbReference>
<gene>
    <name evidence="7" type="ORF">SAMN05216298_3547</name>
</gene>
<feature type="domain" description="ABC transporter" evidence="6">
    <location>
        <begin position="69"/>
        <end position="309"/>
    </location>
</feature>
<evidence type="ECO:0000256" key="1">
    <source>
        <dbReference type="ARBA" id="ARBA00005417"/>
    </source>
</evidence>
<evidence type="ECO:0000313" key="8">
    <source>
        <dbReference type="Proteomes" id="UP000198662"/>
    </source>
</evidence>
<evidence type="ECO:0000256" key="3">
    <source>
        <dbReference type="ARBA" id="ARBA00022741"/>
    </source>
</evidence>
<evidence type="ECO:0000256" key="5">
    <source>
        <dbReference type="SAM" id="MobiDB-lite"/>
    </source>
</evidence>
<dbReference type="SUPFAM" id="SSF52540">
    <property type="entry name" value="P-loop containing nucleoside triphosphate hydrolases"/>
    <property type="match status" value="1"/>
</dbReference>
<dbReference type="InterPro" id="IPR017871">
    <property type="entry name" value="ABC_transporter-like_CS"/>
</dbReference>
<name>A0A1G9JC29_9ACTN</name>
<keyword evidence="4 7" id="KW-0067">ATP-binding</keyword>
<organism evidence="7 8">
    <name type="scientific">Glycomyces sambucus</name>
    <dbReference type="NCBI Taxonomy" id="380244"/>
    <lineage>
        <taxon>Bacteria</taxon>
        <taxon>Bacillati</taxon>
        <taxon>Actinomycetota</taxon>
        <taxon>Actinomycetes</taxon>
        <taxon>Glycomycetales</taxon>
        <taxon>Glycomycetaceae</taxon>
        <taxon>Glycomyces</taxon>
    </lineage>
</organism>
<dbReference type="PANTHER" id="PTHR43776">
    <property type="entry name" value="TRANSPORT ATP-BINDING PROTEIN"/>
    <property type="match status" value="1"/>
</dbReference>
<keyword evidence="8" id="KW-1185">Reference proteome</keyword>
<dbReference type="CDD" id="cd03257">
    <property type="entry name" value="ABC_NikE_OppD_transporters"/>
    <property type="match status" value="1"/>
</dbReference>
<evidence type="ECO:0000313" key="7">
    <source>
        <dbReference type="EMBL" id="SDL34842.1"/>
    </source>
</evidence>
<dbReference type="AlphaFoldDB" id="A0A1G9JC29"/>
<dbReference type="STRING" id="380244.SAMN05216298_3547"/>
<dbReference type="NCBIfam" id="TIGR01727">
    <property type="entry name" value="oligo_HPY"/>
    <property type="match status" value="1"/>
</dbReference>
<feature type="compositionally biased region" description="Low complexity" evidence="5">
    <location>
        <begin position="11"/>
        <end position="50"/>
    </location>
</feature>
<feature type="region of interest" description="Disordered" evidence="5">
    <location>
        <begin position="1"/>
        <end position="50"/>
    </location>
</feature>
<evidence type="ECO:0000259" key="6">
    <source>
        <dbReference type="PROSITE" id="PS50893"/>
    </source>
</evidence>
<keyword evidence="2" id="KW-0813">Transport</keyword>
<dbReference type="FunFam" id="3.40.50.300:FF:000016">
    <property type="entry name" value="Oligopeptide ABC transporter ATP-binding component"/>
    <property type="match status" value="1"/>
</dbReference>
<dbReference type="Gene3D" id="3.40.50.300">
    <property type="entry name" value="P-loop containing nucleotide triphosphate hydrolases"/>
    <property type="match status" value="1"/>
</dbReference>
<accession>A0A1G9JC29</accession>
<dbReference type="InterPro" id="IPR003439">
    <property type="entry name" value="ABC_transporter-like_ATP-bd"/>
</dbReference>
<dbReference type="SMART" id="SM00382">
    <property type="entry name" value="AAA"/>
    <property type="match status" value="1"/>
</dbReference>
<dbReference type="Proteomes" id="UP000198662">
    <property type="component" value="Unassembled WGS sequence"/>
</dbReference>
<evidence type="ECO:0000256" key="2">
    <source>
        <dbReference type="ARBA" id="ARBA00022448"/>
    </source>
</evidence>
<protein>
    <submittedName>
        <fullName evidence="7">Peptide/nickel transport system ATP-binding protein/oligopeptide transport system ATP-binding protein</fullName>
    </submittedName>
</protein>
<dbReference type="RefSeq" id="WP_091052055.1">
    <property type="nucleotide sequence ID" value="NZ_FNGF01000005.1"/>
</dbReference>
<dbReference type="Pfam" id="PF00005">
    <property type="entry name" value="ABC_tran"/>
    <property type="match status" value="1"/>
</dbReference>
<sequence length="377" mass="41245">MSTEPRDEAVQDQAPQDQAVQDHAPQGEPAVEPEVADAEVPAQRAEEPAAPAARPVLLEVEDLKVHFPIRRGVVVERTVGHVRAVDGVSLSVPQGGTFGLVGESGCGKTTFGRAVLRLEEPTAGRVTLGGDDVTALGGERLRKFRSRMQMVFQDPLGSLNPRHNVDMLLSEPLKVHGVGSKAERRKLAVETLDAVGLPKSVLERFPHEFSGGQRQRLGIARALMLRPDLIVCDEPVSALDVSIQAQVMNLLDELQDEFGLTYLVIAHDLAVVRHLSDRVGVMYLGKLVEEADSESIYEHPRHPYTKALLSAVPQPDPEKEATRERIILKGDLPSPANPPSGCRFRTRCPWAEDICAEVEPEWREAASGHKVACHFDL</sequence>
<dbReference type="EMBL" id="FNGF01000005">
    <property type="protein sequence ID" value="SDL34842.1"/>
    <property type="molecule type" value="Genomic_DNA"/>
</dbReference>
<dbReference type="OrthoDB" id="5170605at2"/>
<dbReference type="PROSITE" id="PS50893">
    <property type="entry name" value="ABC_TRANSPORTER_2"/>
    <property type="match status" value="1"/>
</dbReference>